<keyword evidence="3 6" id="KW-1133">Transmembrane helix</keyword>
<name>E7RXU3_9BURK</name>
<keyword evidence="4 6" id="KW-0472">Membrane</keyword>
<feature type="region of interest" description="Disordered" evidence="5">
    <location>
        <begin position="1"/>
        <end position="24"/>
    </location>
</feature>
<dbReference type="AlphaFoldDB" id="E7RXU3"/>
<dbReference type="GO" id="GO:0016020">
    <property type="term" value="C:membrane"/>
    <property type="evidence" value="ECO:0007669"/>
    <property type="project" value="UniProtKB-SubCell"/>
</dbReference>
<evidence type="ECO:0000256" key="1">
    <source>
        <dbReference type="ARBA" id="ARBA00004167"/>
    </source>
</evidence>
<organism evidence="7 8">
    <name type="scientific">Lautropia mirabilis ATCC 51599</name>
    <dbReference type="NCBI Taxonomy" id="887898"/>
    <lineage>
        <taxon>Bacteria</taxon>
        <taxon>Pseudomonadati</taxon>
        <taxon>Pseudomonadota</taxon>
        <taxon>Betaproteobacteria</taxon>
        <taxon>Burkholderiales</taxon>
        <taxon>Burkholderiaceae</taxon>
        <taxon>Lautropia</taxon>
    </lineage>
</organism>
<evidence type="ECO:0000313" key="8">
    <source>
        <dbReference type="Proteomes" id="UP000011021"/>
    </source>
</evidence>
<comment type="subcellular location">
    <subcellularLocation>
        <location evidence="1">Membrane</location>
        <topology evidence="1">Single-pass membrane protein</topology>
    </subcellularLocation>
</comment>
<evidence type="ECO:0000256" key="6">
    <source>
        <dbReference type="SAM" id="Phobius"/>
    </source>
</evidence>
<evidence type="ECO:0000256" key="4">
    <source>
        <dbReference type="ARBA" id="ARBA00023136"/>
    </source>
</evidence>
<keyword evidence="8" id="KW-1185">Reference proteome</keyword>
<feature type="compositionally biased region" description="Basic and acidic residues" evidence="5">
    <location>
        <begin position="1"/>
        <end position="17"/>
    </location>
</feature>
<evidence type="ECO:0000256" key="5">
    <source>
        <dbReference type="SAM" id="MobiDB-lite"/>
    </source>
</evidence>
<dbReference type="PANTHER" id="PTHR30168">
    <property type="entry name" value="PUTATIVE MEMBRANE PROTEIN YPFJ"/>
    <property type="match status" value="1"/>
</dbReference>
<feature type="transmembrane region" description="Helical" evidence="6">
    <location>
        <begin position="34"/>
        <end position="61"/>
    </location>
</feature>
<reference evidence="7 8" key="1">
    <citation type="submission" date="2010-12" db="EMBL/GenBank/DDBJ databases">
        <authorList>
            <person name="Muzny D."/>
            <person name="Qin X."/>
            <person name="Deng J."/>
            <person name="Jiang H."/>
            <person name="Liu Y."/>
            <person name="Qu J."/>
            <person name="Song X.-Z."/>
            <person name="Zhang L."/>
            <person name="Thornton R."/>
            <person name="Coyle M."/>
            <person name="Francisco L."/>
            <person name="Jackson L."/>
            <person name="Javaid M."/>
            <person name="Korchina V."/>
            <person name="Kovar C."/>
            <person name="Mata R."/>
            <person name="Mathew T."/>
            <person name="Ngo R."/>
            <person name="Nguyen L."/>
            <person name="Nguyen N."/>
            <person name="Okwuonu G."/>
            <person name="Ongeri F."/>
            <person name="Pham C."/>
            <person name="Simmons D."/>
            <person name="Wilczek-Boney K."/>
            <person name="Hale W."/>
            <person name="Jakkamsetti A."/>
            <person name="Pham P."/>
            <person name="Ruth R."/>
            <person name="San Lucas F."/>
            <person name="Warren J."/>
            <person name="Zhang J."/>
            <person name="Zhao Z."/>
            <person name="Zhou C."/>
            <person name="Zhu D."/>
            <person name="Lee S."/>
            <person name="Bess C."/>
            <person name="Blankenburg K."/>
            <person name="Forbes L."/>
            <person name="Fu Q."/>
            <person name="Gubbala S."/>
            <person name="Hirani K."/>
            <person name="Jayaseelan J.C."/>
            <person name="Lara F."/>
            <person name="Munidasa M."/>
            <person name="Palculict T."/>
            <person name="Patil S."/>
            <person name="Pu L.-L."/>
            <person name="Saada N."/>
            <person name="Tang L."/>
            <person name="Weissenberger G."/>
            <person name="Zhu Y."/>
            <person name="Hemphill L."/>
            <person name="Shang Y."/>
            <person name="Youmans B."/>
            <person name="Ayvaz T."/>
            <person name="Ross M."/>
            <person name="Santibanez J."/>
            <person name="Aqrawi P."/>
            <person name="Gross S."/>
            <person name="Joshi V."/>
            <person name="Fowler G."/>
            <person name="Nazareth L."/>
            <person name="Reid J."/>
            <person name="Worley K."/>
            <person name="Petrosino J."/>
            <person name="Highlander S."/>
            <person name="Gibbs R."/>
        </authorList>
    </citation>
    <scope>NUCLEOTIDE SEQUENCE [LARGE SCALE GENOMIC DNA]</scope>
    <source>
        <strain evidence="7 8">ATCC 51599</strain>
    </source>
</reference>
<dbReference type="HOGENOM" id="CLU_059329_0_0_4"/>
<accession>E7RXU3</accession>
<evidence type="ECO:0000313" key="7">
    <source>
        <dbReference type="EMBL" id="EFV94767.1"/>
    </source>
</evidence>
<keyword evidence="2 6" id="KW-0812">Transmembrane</keyword>
<proteinExistence type="predicted"/>
<gene>
    <name evidence="7" type="ORF">HMPREF0551_1514</name>
</gene>
<evidence type="ECO:0000256" key="2">
    <source>
        <dbReference type="ARBA" id="ARBA00022692"/>
    </source>
</evidence>
<dbReference type="InterPro" id="IPR007343">
    <property type="entry name" value="Uncharacterised_pept_Zn_put"/>
</dbReference>
<dbReference type="STRING" id="887898.HMPREF0551_1514"/>
<dbReference type="PANTHER" id="PTHR30168:SF0">
    <property type="entry name" value="INNER MEMBRANE PROTEIN"/>
    <property type="match status" value="1"/>
</dbReference>
<dbReference type="Proteomes" id="UP000011021">
    <property type="component" value="Unassembled WGS sequence"/>
</dbReference>
<dbReference type="RefSeq" id="WP_005673803.1">
    <property type="nucleotide sequence ID" value="NZ_CP146288.1"/>
</dbReference>
<protein>
    <submittedName>
        <fullName evidence="7">Putative neutral zinc metallopeptidase</fullName>
    </submittedName>
</protein>
<sequence>MRWENERESSNIEDRRGQSGGGGGLPFSVGGGRLSLGTVAVILIGGWLLGINPLTLLGLLAGGDIGTGQSLAPTTTQSQQVSGQNDAGKRFVSVVLASTEDVWTKIFAANGARYTPPGLVLFSGRTQTACGVGVTGAGPFYCPGDRKIYIDLAFYRVLQDQLGAAGDTAQAYVIAHEVGHHVQNLTGTLQQVEEARKRMDQRSYNALSVRLELQADCYAGIWANHSQQARRWFDAGDIAEAINAAAAVGDDALQRRAGSSVNQESFTHGSSQQRQAWFRIGNETGSVQRCDTFTNRQP</sequence>
<comment type="caution">
    <text evidence="7">The sequence shown here is derived from an EMBL/GenBank/DDBJ whole genome shotgun (WGS) entry which is preliminary data.</text>
</comment>
<dbReference type="Pfam" id="PF04228">
    <property type="entry name" value="Zn_peptidase"/>
    <property type="match status" value="1"/>
</dbReference>
<dbReference type="EMBL" id="AEQP01000010">
    <property type="protein sequence ID" value="EFV94767.1"/>
    <property type="molecule type" value="Genomic_DNA"/>
</dbReference>
<evidence type="ECO:0000256" key="3">
    <source>
        <dbReference type="ARBA" id="ARBA00022989"/>
    </source>
</evidence>
<dbReference type="eggNOG" id="COG2321">
    <property type="taxonomic scope" value="Bacteria"/>
</dbReference>